<dbReference type="GO" id="GO:0140115">
    <property type="term" value="P:export across plasma membrane"/>
    <property type="evidence" value="ECO:0007669"/>
    <property type="project" value="UniProtKB-ARBA"/>
</dbReference>
<dbReference type="InterPro" id="IPR036259">
    <property type="entry name" value="MFS_trans_sf"/>
</dbReference>
<reference evidence="10 11" key="1">
    <citation type="journal article" date="2011" name="Proc. Natl. Acad. Sci. U.S.A.">
        <title>Evolutionary erosion of yeast sex chromosomes by mating-type switching accidents.</title>
        <authorList>
            <person name="Gordon J.L."/>
            <person name="Armisen D."/>
            <person name="Proux-Wera E."/>
            <person name="Oheigeartaigh S.S."/>
            <person name="Byrne K.P."/>
            <person name="Wolfe K.H."/>
        </authorList>
    </citation>
    <scope>NUCLEOTIDE SEQUENCE [LARGE SCALE GENOMIC DNA]</scope>
    <source>
        <strain evidence="11">ATCC 10662 / CBS 1146 / NBRC 0425 / NCYC 2629 / NRRL Y-866</strain>
    </source>
</reference>
<feature type="transmembrane region" description="Helical" evidence="8">
    <location>
        <begin position="196"/>
        <end position="215"/>
    </location>
</feature>
<evidence type="ECO:0000256" key="8">
    <source>
        <dbReference type="SAM" id="Phobius"/>
    </source>
</evidence>
<comment type="similarity">
    <text evidence="6">Belongs to the major facilitator superfamily. CAR1 family.</text>
</comment>
<feature type="domain" description="Major facilitator superfamily (MFS) profile" evidence="9">
    <location>
        <begin position="72"/>
        <end position="537"/>
    </location>
</feature>
<feature type="transmembrane region" description="Helical" evidence="8">
    <location>
        <begin position="70"/>
        <end position="90"/>
    </location>
</feature>
<dbReference type="Gene3D" id="1.20.1250.20">
    <property type="entry name" value="MFS general substrate transporter like domains"/>
    <property type="match status" value="1"/>
</dbReference>
<feature type="transmembrane region" description="Helical" evidence="8">
    <location>
        <begin position="445"/>
        <end position="473"/>
    </location>
</feature>
<feature type="transmembrane region" description="Helical" evidence="8">
    <location>
        <begin position="137"/>
        <end position="154"/>
    </location>
</feature>
<evidence type="ECO:0000313" key="11">
    <source>
        <dbReference type="Proteomes" id="UP000005627"/>
    </source>
</evidence>
<feature type="region of interest" description="Disordered" evidence="7">
    <location>
        <begin position="1"/>
        <end position="30"/>
    </location>
</feature>
<dbReference type="GO" id="GO:0022857">
    <property type="term" value="F:transmembrane transporter activity"/>
    <property type="evidence" value="ECO:0007669"/>
    <property type="project" value="InterPro"/>
</dbReference>
<evidence type="ECO:0000313" key="10">
    <source>
        <dbReference type="EMBL" id="CCE91347.1"/>
    </source>
</evidence>
<dbReference type="PANTHER" id="PTHR23502:SF51">
    <property type="entry name" value="QUINIDINE RESISTANCE PROTEIN 1-RELATED"/>
    <property type="match status" value="1"/>
</dbReference>
<dbReference type="KEGG" id="tdl:TDEL_0C04580"/>
<dbReference type="FunCoup" id="G8ZS55">
    <property type="interactions" value="75"/>
</dbReference>
<feature type="transmembrane region" description="Helical" evidence="8">
    <location>
        <begin position="298"/>
        <end position="322"/>
    </location>
</feature>
<feature type="transmembrane region" description="Helical" evidence="8">
    <location>
        <begin position="110"/>
        <end position="130"/>
    </location>
</feature>
<dbReference type="InParanoid" id="G8ZS55"/>
<evidence type="ECO:0000256" key="4">
    <source>
        <dbReference type="ARBA" id="ARBA00022989"/>
    </source>
</evidence>
<dbReference type="InterPro" id="IPR020846">
    <property type="entry name" value="MFS_dom"/>
</dbReference>
<dbReference type="AlphaFoldDB" id="G8ZS55"/>
<dbReference type="eggNOG" id="KOG0255">
    <property type="taxonomic scope" value="Eukaryota"/>
</dbReference>
<keyword evidence="11" id="KW-1185">Reference proteome</keyword>
<evidence type="ECO:0000259" key="9">
    <source>
        <dbReference type="PROSITE" id="PS50850"/>
    </source>
</evidence>
<feature type="transmembrane region" description="Helical" evidence="8">
    <location>
        <begin position="514"/>
        <end position="534"/>
    </location>
</feature>
<dbReference type="PROSITE" id="PS50850">
    <property type="entry name" value="MFS"/>
    <property type="match status" value="1"/>
</dbReference>
<dbReference type="GO" id="GO:0005886">
    <property type="term" value="C:plasma membrane"/>
    <property type="evidence" value="ECO:0007669"/>
    <property type="project" value="UniProtKB-ARBA"/>
</dbReference>
<feature type="transmembrane region" description="Helical" evidence="8">
    <location>
        <begin position="227"/>
        <end position="246"/>
    </location>
</feature>
<dbReference type="PROSITE" id="PS00216">
    <property type="entry name" value="SUGAR_TRANSPORT_1"/>
    <property type="match status" value="1"/>
</dbReference>
<dbReference type="PANTHER" id="PTHR23502">
    <property type="entry name" value="MAJOR FACILITATOR SUPERFAMILY"/>
    <property type="match status" value="1"/>
</dbReference>
<dbReference type="Pfam" id="PF07690">
    <property type="entry name" value="MFS_1"/>
    <property type="match status" value="1"/>
</dbReference>
<dbReference type="SUPFAM" id="SSF103473">
    <property type="entry name" value="MFS general substrate transporter"/>
    <property type="match status" value="1"/>
</dbReference>
<name>G8ZS55_TORDE</name>
<feature type="transmembrane region" description="Helical" evidence="8">
    <location>
        <begin position="160"/>
        <end position="184"/>
    </location>
</feature>
<dbReference type="HOGENOM" id="CLU_008455_8_4_1"/>
<gene>
    <name evidence="10" type="primary">TDEL0C04580</name>
    <name evidence="10" type="ORF">TDEL_0C04580</name>
</gene>
<evidence type="ECO:0000256" key="1">
    <source>
        <dbReference type="ARBA" id="ARBA00004141"/>
    </source>
</evidence>
<dbReference type="RefSeq" id="XP_003680558.1">
    <property type="nucleotide sequence ID" value="XM_003680510.1"/>
</dbReference>
<feature type="transmembrane region" description="Helical" evidence="8">
    <location>
        <begin position="420"/>
        <end position="439"/>
    </location>
</feature>
<dbReference type="InterPro" id="IPR005829">
    <property type="entry name" value="Sugar_transporter_CS"/>
</dbReference>
<comment type="subcellular location">
    <subcellularLocation>
        <location evidence="1">Membrane</location>
        <topology evidence="1">Multi-pass membrane protein</topology>
    </subcellularLocation>
</comment>
<accession>G8ZS55</accession>
<evidence type="ECO:0000256" key="2">
    <source>
        <dbReference type="ARBA" id="ARBA00022448"/>
    </source>
</evidence>
<keyword evidence="2" id="KW-0813">Transport</keyword>
<keyword evidence="4 8" id="KW-1133">Transmembrane helix</keyword>
<dbReference type="EMBL" id="HE616744">
    <property type="protein sequence ID" value="CCE91347.1"/>
    <property type="molecule type" value="Genomic_DNA"/>
</dbReference>
<dbReference type="CDD" id="cd17323">
    <property type="entry name" value="MFS_Tpo1_MDR_like"/>
    <property type="match status" value="1"/>
</dbReference>
<dbReference type="Gene3D" id="1.20.1720.10">
    <property type="entry name" value="Multidrug resistance protein D"/>
    <property type="match status" value="1"/>
</dbReference>
<organism evidence="10 11">
    <name type="scientific">Torulaspora delbrueckii</name>
    <name type="common">Yeast</name>
    <name type="synonym">Candida colliculosa</name>
    <dbReference type="NCBI Taxonomy" id="4950"/>
    <lineage>
        <taxon>Eukaryota</taxon>
        <taxon>Fungi</taxon>
        <taxon>Dikarya</taxon>
        <taxon>Ascomycota</taxon>
        <taxon>Saccharomycotina</taxon>
        <taxon>Saccharomycetes</taxon>
        <taxon>Saccharomycetales</taxon>
        <taxon>Saccharomycetaceae</taxon>
        <taxon>Torulaspora</taxon>
    </lineage>
</organism>
<evidence type="ECO:0000256" key="3">
    <source>
        <dbReference type="ARBA" id="ARBA00022692"/>
    </source>
</evidence>
<keyword evidence="5 8" id="KW-0472">Membrane</keyword>
<evidence type="ECO:0000256" key="6">
    <source>
        <dbReference type="ARBA" id="ARBA00038347"/>
    </source>
</evidence>
<dbReference type="GeneID" id="11500682"/>
<evidence type="ECO:0000256" key="7">
    <source>
        <dbReference type="SAM" id="MobiDB-lite"/>
    </source>
</evidence>
<proteinExistence type="inferred from homology"/>
<dbReference type="InterPro" id="IPR011701">
    <property type="entry name" value="MFS"/>
</dbReference>
<sequence length="557" mass="61158">MNNNEKEDIRKTPTEKDTESKHERLSLPGDNESMCSIDVEQSSCTRTKSARLEPHYTSPPYSRFGRREKFLLVVQCAFTGFFSTIAAAIYYPVLTVIEDLFDISEEKVNITVVVYFIFQGISPTLMGGLADYLGRRPIVILSVLVYFSACVGLACSQSYAQIIALRCLQAAGISPVIAINSGIMGDVTTRAERGGYVGYVSGCQVVGSAFGALIGAGLSSRWGWRSIFWFLAIGSGACLVATVLFLPETKRTVVGNGSVTPKSVINKSPLLVIPVARHRLHLDNPDIETLENSTPLNLLAPFAVLKIPEVALLLTVAGLQFATWTTHQTALTTALSKHYHLSVAKIGLCFLPAGICTLISVVTSGRYLNWNYRGKIKRHKEWLKTQEELLLEEYAGDIERVREKMENDCHYTFNIFRARLQPAIFTVLLSSAGFISYGWCLHVKAPLAAVLCMSAFASLFSNCILTMSVTLIVDVFPSKASTATGCLNLFRCIFSAILIATLTRMTNKMTSGGVFTFLGALTALSCSLLLVIIAQGKKISHKRRQQEKRLLEGKTET</sequence>
<dbReference type="Proteomes" id="UP000005627">
    <property type="component" value="Chromosome 3"/>
</dbReference>
<keyword evidence="3 8" id="KW-0812">Transmembrane</keyword>
<dbReference type="OrthoDB" id="440553at2759"/>
<feature type="transmembrane region" description="Helical" evidence="8">
    <location>
        <begin position="485"/>
        <end position="502"/>
    </location>
</feature>
<evidence type="ECO:0000256" key="5">
    <source>
        <dbReference type="ARBA" id="ARBA00023136"/>
    </source>
</evidence>
<feature type="transmembrane region" description="Helical" evidence="8">
    <location>
        <begin position="342"/>
        <end position="368"/>
    </location>
</feature>
<feature type="compositionally biased region" description="Basic and acidic residues" evidence="7">
    <location>
        <begin position="1"/>
        <end position="25"/>
    </location>
</feature>
<dbReference type="GO" id="GO:0042908">
    <property type="term" value="P:xenobiotic transport"/>
    <property type="evidence" value="ECO:0007669"/>
    <property type="project" value="UniProtKB-ARBA"/>
</dbReference>
<protein>
    <recommendedName>
        <fullName evidence="9">Major facilitator superfamily (MFS) profile domain-containing protein</fullName>
    </recommendedName>
</protein>